<evidence type="ECO:0000313" key="3">
    <source>
        <dbReference type="Proteomes" id="UP000503820"/>
    </source>
</evidence>
<reference evidence="2 3" key="1">
    <citation type="submission" date="2020-05" db="EMBL/GenBank/DDBJ databases">
        <title>Draft genome sequence of Desulfovibrio psychrotolerans JS1T.</title>
        <authorList>
            <person name="Ueno A."/>
            <person name="Tamazawa S."/>
            <person name="Tamamura S."/>
            <person name="Murakami T."/>
            <person name="Kiyama T."/>
            <person name="Inomata H."/>
            <person name="Amano Y."/>
            <person name="Miyakawa K."/>
            <person name="Tamaki H."/>
            <person name="Naganuma T."/>
            <person name="Kaneko K."/>
        </authorList>
    </citation>
    <scope>NUCLEOTIDE SEQUENCE [LARGE SCALE GENOMIC DNA]</scope>
    <source>
        <strain evidence="2 3">JS1</strain>
    </source>
</reference>
<name>A0A7J0BTK6_9BACT</name>
<organism evidence="2 3">
    <name type="scientific">Desulfovibrio psychrotolerans</name>
    <dbReference type="NCBI Taxonomy" id="415242"/>
    <lineage>
        <taxon>Bacteria</taxon>
        <taxon>Pseudomonadati</taxon>
        <taxon>Thermodesulfobacteriota</taxon>
        <taxon>Desulfovibrionia</taxon>
        <taxon>Desulfovibrionales</taxon>
        <taxon>Desulfovibrionaceae</taxon>
        <taxon>Desulfovibrio</taxon>
    </lineage>
</organism>
<evidence type="ECO:0000256" key="1">
    <source>
        <dbReference type="SAM" id="MobiDB-lite"/>
    </source>
</evidence>
<protein>
    <submittedName>
        <fullName evidence="2">Uncharacterized protein</fullName>
    </submittedName>
</protein>
<dbReference type="Proteomes" id="UP000503820">
    <property type="component" value="Unassembled WGS sequence"/>
</dbReference>
<gene>
    <name evidence="2" type="ORF">DSM19430T_17330</name>
</gene>
<keyword evidence="3" id="KW-1185">Reference proteome</keyword>
<dbReference type="EMBL" id="BLVP01000008">
    <property type="protein sequence ID" value="GFM37049.1"/>
    <property type="molecule type" value="Genomic_DNA"/>
</dbReference>
<dbReference type="AlphaFoldDB" id="A0A7J0BTK6"/>
<proteinExistence type="predicted"/>
<comment type="caution">
    <text evidence="2">The sequence shown here is derived from an EMBL/GenBank/DDBJ whole genome shotgun (WGS) entry which is preliminary data.</text>
</comment>
<feature type="region of interest" description="Disordered" evidence="1">
    <location>
        <begin position="1"/>
        <end position="38"/>
    </location>
</feature>
<evidence type="ECO:0000313" key="2">
    <source>
        <dbReference type="EMBL" id="GFM37049.1"/>
    </source>
</evidence>
<sequence length="55" mass="6123">MGHGGSHGGPRWAKMGQSRQSRCEWRRQAAPAHARQYKQAKDAAVTVLTMIRAYA</sequence>
<accession>A0A7J0BTK6</accession>